<dbReference type="EC" id="1.15.1.1" evidence="3"/>
<keyword evidence="3" id="KW-0560">Oxidoreductase</keyword>
<dbReference type="GO" id="GO:0004784">
    <property type="term" value="F:superoxide dismutase activity"/>
    <property type="evidence" value="ECO:0007669"/>
    <property type="project" value="UniProtKB-EC"/>
</dbReference>
<comment type="similarity">
    <text evidence="1">Belongs to the Cu-Zn superoxide dismutase family.</text>
</comment>
<feature type="signal peptide" evidence="2">
    <location>
        <begin position="1"/>
        <end position="27"/>
    </location>
</feature>
<accession>A0A7W7C4Y5</accession>
<evidence type="ECO:0000313" key="4">
    <source>
        <dbReference type="Proteomes" id="UP000533598"/>
    </source>
</evidence>
<organism evidence="3 4">
    <name type="scientific">Crossiella cryophila</name>
    <dbReference type="NCBI Taxonomy" id="43355"/>
    <lineage>
        <taxon>Bacteria</taxon>
        <taxon>Bacillati</taxon>
        <taxon>Actinomycetota</taxon>
        <taxon>Actinomycetes</taxon>
        <taxon>Pseudonocardiales</taxon>
        <taxon>Pseudonocardiaceae</taxon>
        <taxon>Crossiella</taxon>
    </lineage>
</organism>
<name>A0A7W7C4Y5_9PSEU</name>
<keyword evidence="4" id="KW-1185">Reference proteome</keyword>
<dbReference type="AlphaFoldDB" id="A0A7W7C4Y5"/>
<dbReference type="EMBL" id="JACHMH010000001">
    <property type="protein sequence ID" value="MBB4674623.1"/>
    <property type="molecule type" value="Genomic_DNA"/>
</dbReference>
<dbReference type="Gene3D" id="2.60.40.200">
    <property type="entry name" value="Superoxide dismutase, copper/zinc binding domain"/>
    <property type="match status" value="1"/>
</dbReference>
<evidence type="ECO:0000256" key="1">
    <source>
        <dbReference type="ARBA" id="ARBA00010457"/>
    </source>
</evidence>
<dbReference type="GO" id="GO:0046872">
    <property type="term" value="F:metal ion binding"/>
    <property type="evidence" value="ECO:0007669"/>
    <property type="project" value="InterPro"/>
</dbReference>
<dbReference type="RefSeq" id="WP_185000724.1">
    <property type="nucleotide sequence ID" value="NZ_BAAAUI010000003.1"/>
</dbReference>
<reference evidence="3 4" key="1">
    <citation type="submission" date="2020-08" db="EMBL/GenBank/DDBJ databases">
        <title>Sequencing the genomes of 1000 actinobacteria strains.</title>
        <authorList>
            <person name="Klenk H.-P."/>
        </authorList>
    </citation>
    <scope>NUCLEOTIDE SEQUENCE [LARGE SCALE GENOMIC DNA]</scope>
    <source>
        <strain evidence="3 4">DSM 44230</strain>
    </source>
</reference>
<evidence type="ECO:0000256" key="2">
    <source>
        <dbReference type="SAM" id="SignalP"/>
    </source>
</evidence>
<comment type="caution">
    <text evidence="3">The sequence shown here is derived from an EMBL/GenBank/DDBJ whole genome shotgun (WGS) entry which is preliminary data.</text>
</comment>
<dbReference type="Proteomes" id="UP000533598">
    <property type="component" value="Unassembled WGS sequence"/>
</dbReference>
<dbReference type="SUPFAM" id="SSF49329">
    <property type="entry name" value="Cu,Zn superoxide dismutase-like"/>
    <property type="match status" value="1"/>
</dbReference>
<proteinExistence type="inferred from homology"/>
<protein>
    <submittedName>
        <fullName evidence="3">Cu-Zn family superoxide dismutase</fullName>
        <ecNumber evidence="3">1.15.1.1</ecNumber>
    </submittedName>
</protein>
<keyword evidence="2" id="KW-0732">Signal</keyword>
<evidence type="ECO:0000313" key="3">
    <source>
        <dbReference type="EMBL" id="MBB4674623.1"/>
    </source>
</evidence>
<sequence length="196" mass="20238">MRRLPLAATGVAAVLVLATGSTAPAGADPVNSLSTDSIPVLTVGRFAPYAEGAKAVTHDPKLVPTGAGVTVAATHVRRGGTLVLLAVRGLVPGRTYGAHAHTKPCGPAPADSGPHFQNVLDPVQPSVDPKYANAANEIWLDFTTNRHGVALSKTVVPWHFGARRARSVVIHFEKTSTHQGHAGTAGARLACVNVAF</sequence>
<feature type="chain" id="PRO_5030725136" evidence="2">
    <location>
        <begin position="28"/>
        <end position="196"/>
    </location>
</feature>
<gene>
    <name evidence="3" type="ORF">HNR67_000741</name>
</gene>
<dbReference type="InterPro" id="IPR036423">
    <property type="entry name" value="SOD-like_Cu/Zn_dom_sf"/>
</dbReference>